<proteinExistence type="predicted"/>
<organism evidence="1 2">
    <name type="scientific">Steinernema glaseri</name>
    <dbReference type="NCBI Taxonomy" id="37863"/>
    <lineage>
        <taxon>Eukaryota</taxon>
        <taxon>Metazoa</taxon>
        <taxon>Ecdysozoa</taxon>
        <taxon>Nematoda</taxon>
        <taxon>Chromadorea</taxon>
        <taxon>Rhabditida</taxon>
        <taxon>Tylenchina</taxon>
        <taxon>Panagrolaimomorpha</taxon>
        <taxon>Strongyloidoidea</taxon>
        <taxon>Steinernematidae</taxon>
        <taxon>Steinernema</taxon>
    </lineage>
</organism>
<reference evidence="2" key="1">
    <citation type="submission" date="2016-11" db="UniProtKB">
        <authorList>
            <consortium name="WormBaseParasite"/>
        </authorList>
    </citation>
    <scope>IDENTIFICATION</scope>
</reference>
<protein>
    <submittedName>
        <fullName evidence="2">Secreted protein</fullName>
    </submittedName>
</protein>
<dbReference type="AlphaFoldDB" id="A0A1I8A6N6"/>
<sequence length="69" mass="7508">MHVHVILIKPQGLPRPMAVFVNLILAQNAHSNDQIKSAGSCESSKTPIIARLILLTLILDMISSAYSIN</sequence>
<name>A0A1I8A6N6_9BILA</name>
<dbReference type="Proteomes" id="UP000095287">
    <property type="component" value="Unplaced"/>
</dbReference>
<evidence type="ECO:0000313" key="2">
    <source>
        <dbReference type="WBParaSite" id="L893_g33551.t1"/>
    </source>
</evidence>
<evidence type="ECO:0000313" key="1">
    <source>
        <dbReference type="Proteomes" id="UP000095287"/>
    </source>
</evidence>
<keyword evidence="1" id="KW-1185">Reference proteome</keyword>
<dbReference type="WBParaSite" id="L893_g33551.t1">
    <property type="protein sequence ID" value="L893_g33551.t1"/>
    <property type="gene ID" value="L893_g33551"/>
</dbReference>
<accession>A0A1I8A6N6</accession>